<dbReference type="EMBL" id="AP022871">
    <property type="protein sequence ID" value="BCB88122.1"/>
    <property type="molecule type" value="Genomic_DNA"/>
</dbReference>
<organism evidence="1 2">
    <name type="scientific">Phytohabitans suffuscus</name>
    <dbReference type="NCBI Taxonomy" id="624315"/>
    <lineage>
        <taxon>Bacteria</taxon>
        <taxon>Bacillati</taxon>
        <taxon>Actinomycetota</taxon>
        <taxon>Actinomycetes</taxon>
        <taxon>Micromonosporales</taxon>
        <taxon>Micromonosporaceae</taxon>
    </lineage>
</organism>
<protein>
    <recommendedName>
        <fullName evidence="3">DDE Tnp4 domain-containing protein</fullName>
    </recommendedName>
</protein>
<gene>
    <name evidence="1" type="ORF">Psuf_054350</name>
</gene>
<evidence type="ECO:0000313" key="2">
    <source>
        <dbReference type="Proteomes" id="UP000503011"/>
    </source>
</evidence>
<sequence length="83" mass="9510">MWIYDRLPGSTHDLTAARHHGVITTAYGADVEYRPTRASRRLRDRDRPHRNGCELAEARKVRCCPQRVGTLPETVPTLELGRE</sequence>
<dbReference type="KEGG" id="psuu:Psuf_054350"/>
<reference evidence="1 2" key="2">
    <citation type="submission" date="2020-03" db="EMBL/GenBank/DDBJ databases">
        <authorList>
            <person name="Ichikawa N."/>
            <person name="Kimura A."/>
            <person name="Kitahashi Y."/>
            <person name="Uohara A."/>
        </authorList>
    </citation>
    <scope>NUCLEOTIDE SEQUENCE [LARGE SCALE GENOMIC DNA]</scope>
    <source>
        <strain evidence="1 2">NBRC 105367</strain>
    </source>
</reference>
<reference evidence="1 2" key="1">
    <citation type="submission" date="2020-03" db="EMBL/GenBank/DDBJ databases">
        <title>Whole genome shotgun sequence of Phytohabitans suffuscus NBRC 105367.</title>
        <authorList>
            <person name="Komaki H."/>
            <person name="Tamura T."/>
        </authorList>
    </citation>
    <scope>NUCLEOTIDE SEQUENCE [LARGE SCALE GENOMIC DNA]</scope>
    <source>
        <strain evidence="1 2">NBRC 105367</strain>
    </source>
</reference>
<keyword evidence="2" id="KW-1185">Reference proteome</keyword>
<dbReference type="AlphaFoldDB" id="A0A6F8YPS2"/>
<dbReference type="Proteomes" id="UP000503011">
    <property type="component" value="Chromosome"/>
</dbReference>
<evidence type="ECO:0008006" key="3">
    <source>
        <dbReference type="Google" id="ProtNLM"/>
    </source>
</evidence>
<accession>A0A6F8YPS2</accession>
<evidence type="ECO:0000313" key="1">
    <source>
        <dbReference type="EMBL" id="BCB88122.1"/>
    </source>
</evidence>
<name>A0A6F8YPS2_9ACTN</name>
<proteinExistence type="predicted"/>